<organism evidence="1 2">
    <name type="scientific">Aureimonas altamirensis DSM 21988</name>
    <dbReference type="NCBI Taxonomy" id="1121026"/>
    <lineage>
        <taxon>Bacteria</taxon>
        <taxon>Pseudomonadati</taxon>
        <taxon>Pseudomonadota</taxon>
        <taxon>Alphaproteobacteria</taxon>
        <taxon>Hyphomicrobiales</taxon>
        <taxon>Aurantimonadaceae</taxon>
        <taxon>Aureimonas</taxon>
    </lineage>
</organism>
<keyword evidence="2" id="KW-1185">Reference proteome</keyword>
<gene>
    <name evidence="1" type="ORF">SAMN02745911_3795</name>
</gene>
<comment type="caution">
    <text evidence="1">The sequence shown here is derived from an EMBL/GenBank/DDBJ whole genome shotgun (WGS) entry which is preliminary data.</text>
</comment>
<accession>A0ABY1IR86</accession>
<dbReference type="Proteomes" id="UP000184290">
    <property type="component" value="Unassembled WGS sequence"/>
</dbReference>
<name>A0ABY1IR86_9HYPH</name>
<reference evidence="1 2" key="1">
    <citation type="submission" date="2016-11" db="EMBL/GenBank/DDBJ databases">
        <authorList>
            <person name="Varghese N."/>
            <person name="Submissions S."/>
        </authorList>
    </citation>
    <scope>NUCLEOTIDE SEQUENCE [LARGE SCALE GENOMIC DNA]</scope>
    <source>
        <strain evidence="1 2">DSM 21988</strain>
    </source>
</reference>
<dbReference type="EMBL" id="FQZC01000005">
    <property type="protein sequence ID" value="SHJ95136.1"/>
    <property type="molecule type" value="Genomic_DNA"/>
</dbReference>
<proteinExistence type="predicted"/>
<protein>
    <submittedName>
        <fullName evidence="1">Uncharacterized protein</fullName>
    </submittedName>
</protein>
<evidence type="ECO:0000313" key="1">
    <source>
        <dbReference type="EMBL" id="SHJ95136.1"/>
    </source>
</evidence>
<sequence length="90" mass="10068">MQRNVRAGTVDVEARTLTAIVATNATRIMDIRDGDLDAWITVEELVLIEGMNFDRVASGMQFRAAYHRSDRGCYPQPTATPEIISGQIHY</sequence>
<evidence type="ECO:0000313" key="2">
    <source>
        <dbReference type="Proteomes" id="UP000184290"/>
    </source>
</evidence>